<accession>A0A3P3XKQ4</accession>
<dbReference type="AlphaFoldDB" id="A0A3P3XKQ4"/>
<dbReference type="EC" id="7.3.2.7" evidence="3"/>
<organism evidence="5">
    <name type="scientific">uncultured spirochete</name>
    <dbReference type="NCBI Taxonomy" id="156406"/>
    <lineage>
        <taxon>Bacteria</taxon>
        <taxon>Pseudomonadati</taxon>
        <taxon>Spirochaetota</taxon>
        <taxon>Spirochaetia</taxon>
        <taxon>Spirochaetales</taxon>
        <taxon>environmental samples</taxon>
    </lineage>
</organism>
<dbReference type="GO" id="GO:0005524">
    <property type="term" value="F:ATP binding"/>
    <property type="evidence" value="ECO:0007669"/>
    <property type="project" value="InterPro"/>
</dbReference>
<name>A0A3P3XKQ4_9SPIR</name>
<reference evidence="5" key="1">
    <citation type="submission" date="2017-02" db="EMBL/GenBank/DDBJ databases">
        <authorList>
            <person name="Regsiter A."/>
            <person name="William W."/>
        </authorList>
    </citation>
    <scope>NUCLEOTIDE SEQUENCE</scope>
    <source>
        <strain evidence="5">Bib</strain>
    </source>
</reference>
<dbReference type="InterPro" id="IPR025723">
    <property type="entry name" value="ArsA/GET3_ATPase-like"/>
</dbReference>
<dbReference type="PANTHER" id="PTHR10803:SF3">
    <property type="entry name" value="ATPASE GET3"/>
    <property type="match status" value="1"/>
</dbReference>
<dbReference type="Pfam" id="PF02374">
    <property type="entry name" value="ArsA_ATPase"/>
    <property type="match status" value="1"/>
</dbReference>
<feature type="domain" description="ArsA/GET3 Anion-transporting ATPase-like" evidence="4">
    <location>
        <begin position="8"/>
        <end position="259"/>
    </location>
</feature>
<gene>
    <name evidence="5" type="ORF">SPIROBIBN47_370024</name>
</gene>
<dbReference type="GO" id="GO:0015446">
    <property type="term" value="F:ATPase-coupled arsenite transmembrane transporter activity"/>
    <property type="evidence" value="ECO:0007669"/>
    <property type="project" value="UniProtKB-EC"/>
</dbReference>
<dbReference type="PANTHER" id="PTHR10803">
    <property type="entry name" value="ARSENICAL PUMP-DRIVING ATPASE ARSENITE-TRANSLOCATING ATPASE"/>
    <property type="match status" value="1"/>
</dbReference>
<dbReference type="Gene3D" id="3.40.50.300">
    <property type="entry name" value="P-loop containing nucleotide triphosphate hydrolases"/>
    <property type="match status" value="1"/>
</dbReference>
<comment type="catalytic activity">
    <reaction evidence="2">
        <text>arsenite(in) + ATP + H2O = arsenite(out) + ADP + phosphate + H(+)</text>
        <dbReference type="Rhea" id="RHEA:11348"/>
        <dbReference type="ChEBI" id="CHEBI:15377"/>
        <dbReference type="ChEBI" id="CHEBI:15378"/>
        <dbReference type="ChEBI" id="CHEBI:29242"/>
        <dbReference type="ChEBI" id="CHEBI:30616"/>
        <dbReference type="ChEBI" id="CHEBI:43474"/>
        <dbReference type="ChEBI" id="CHEBI:456216"/>
        <dbReference type="EC" id="7.3.2.7"/>
    </reaction>
</comment>
<dbReference type="CDD" id="cd02035">
    <property type="entry name" value="ArsA"/>
    <property type="match status" value="1"/>
</dbReference>
<protein>
    <recommendedName>
        <fullName evidence="3">arsenite-transporting ATPase</fullName>
        <ecNumber evidence="3">7.3.2.7</ecNumber>
    </recommendedName>
</protein>
<evidence type="ECO:0000256" key="3">
    <source>
        <dbReference type="ARBA" id="ARBA00066752"/>
    </source>
</evidence>
<dbReference type="NCBIfam" id="TIGR00345">
    <property type="entry name" value="GET3_arsA_TRC40"/>
    <property type="match status" value="1"/>
</dbReference>
<evidence type="ECO:0000259" key="4">
    <source>
        <dbReference type="Pfam" id="PF02374"/>
    </source>
</evidence>
<evidence type="ECO:0000256" key="1">
    <source>
        <dbReference type="ARBA" id="ARBA00011040"/>
    </source>
</evidence>
<sequence>MSPHISHKTAFFLGKGGVGKTTLSASFALALARAGYKVLAASLDPAHNLGDALGLKLKSEPQHVEPNLDALEIDLDAWVNTYLEESRSQLKSTYSYNVTLNLDSFFKILKYSPGTEEYAMLWAIEDIHCNLAPLYDVVVLDTPPTALSLRFLSLPTISGLWVKELAKLRETILSKRNTIVRLNPGSPVKESCLDKDDDKVYGKLSSIRQRLDALEHLFQKESFLNVIVNPDDLSVSEALRIKDELDRLEIPISTICLNKRGMVNGQWHIHESLASIPLFSFDFESNGIRTRDQLTELGIQPLIDIFLKKGSLSA</sequence>
<dbReference type="InterPro" id="IPR016300">
    <property type="entry name" value="ATPase_ArsA/GET3"/>
</dbReference>
<keyword evidence="5" id="KW-0378">Hydrolase</keyword>
<dbReference type="GO" id="GO:0016887">
    <property type="term" value="F:ATP hydrolysis activity"/>
    <property type="evidence" value="ECO:0007669"/>
    <property type="project" value="InterPro"/>
</dbReference>
<dbReference type="InterPro" id="IPR027417">
    <property type="entry name" value="P-loop_NTPase"/>
</dbReference>
<evidence type="ECO:0000313" key="5">
    <source>
        <dbReference type="EMBL" id="SLM14921.1"/>
    </source>
</evidence>
<comment type="similarity">
    <text evidence="1">Belongs to the arsA ATPase family.</text>
</comment>
<dbReference type="EMBL" id="FWDM01000031">
    <property type="protein sequence ID" value="SLM14921.1"/>
    <property type="molecule type" value="Genomic_DNA"/>
</dbReference>
<dbReference type="SUPFAM" id="SSF52540">
    <property type="entry name" value="P-loop containing nucleoside triphosphate hydrolases"/>
    <property type="match status" value="1"/>
</dbReference>
<proteinExistence type="inferred from homology"/>
<evidence type="ECO:0000256" key="2">
    <source>
        <dbReference type="ARBA" id="ARBA00052296"/>
    </source>
</evidence>